<dbReference type="InterPro" id="IPR049713">
    <property type="entry name" value="Pr6Pr-like"/>
</dbReference>
<dbReference type="Proteomes" id="UP000028995">
    <property type="component" value="Unassembled WGS sequence"/>
</dbReference>
<gene>
    <name evidence="2" type="ORF">BCHO_0906</name>
</gene>
<organism evidence="2 3">
    <name type="scientific">Bifidobacterium choerinum</name>
    <dbReference type="NCBI Taxonomy" id="35760"/>
    <lineage>
        <taxon>Bacteria</taxon>
        <taxon>Bacillati</taxon>
        <taxon>Actinomycetota</taxon>
        <taxon>Actinomycetes</taxon>
        <taxon>Bifidobacteriales</taxon>
        <taxon>Bifidobacteriaceae</taxon>
        <taxon>Bifidobacterium</taxon>
    </lineage>
</organism>
<dbReference type="EMBL" id="JGYU01000003">
    <property type="protein sequence ID" value="KFI57747.1"/>
    <property type="molecule type" value="Genomic_DNA"/>
</dbReference>
<feature type="transmembrane region" description="Helical" evidence="1">
    <location>
        <begin position="61"/>
        <end position="81"/>
    </location>
</feature>
<reference evidence="2 3" key="1">
    <citation type="submission" date="2014-03" db="EMBL/GenBank/DDBJ databases">
        <title>Genomics of Bifidobacteria.</title>
        <authorList>
            <person name="Ventura M."/>
            <person name="Milani C."/>
            <person name="Lugli G.A."/>
        </authorList>
    </citation>
    <scope>NUCLEOTIDE SEQUENCE [LARGE SCALE GENOMIC DNA]</scope>
    <source>
        <strain evidence="2 3">LMG 10510</strain>
    </source>
</reference>
<dbReference type="STRING" id="35760.BCHO_0906"/>
<protein>
    <submittedName>
        <fullName evidence="2">Membrane protein</fullName>
    </submittedName>
</protein>
<feature type="transmembrane region" description="Helical" evidence="1">
    <location>
        <begin position="33"/>
        <end position="54"/>
    </location>
</feature>
<accession>A0A087AG47</accession>
<name>A0A087AG47_9BIFI</name>
<keyword evidence="1" id="KW-0472">Membrane</keyword>
<feature type="transmembrane region" description="Helical" evidence="1">
    <location>
        <begin position="129"/>
        <end position="148"/>
    </location>
</feature>
<proteinExistence type="predicted"/>
<dbReference type="RefSeq" id="WP_024541074.1">
    <property type="nucleotide sequence ID" value="NZ_JGYU01000003.1"/>
</dbReference>
<dbReference type="OrthoDB" id="9809977at2"/>
<evidence type="ECO:0000313" key="3">
    <source>
        <dbReference type="Proteomes" id="UP000028995"/>
    </source>
</evidence>
<sequence length="213" mass="23595">MRFIAGIWRLAIAALCIMGTSEAWTIPNRWVYFTFQTGALIAFVMLWAGAASLVHGEQPPAWLKGMATTYAIVVALVAFFMMPPDDPRYVPQILGIMTNTMLHRIVPVMVVIDFIVFDVHRRYKPTYPLLWLIYPPLYLVFVLARAWWWPHGVGPGVGGSPYPYAFLDLPSIGWVNFGVACLKIVAAFLVVGALVCIIDRAMPARAPAGGKTA</sequence>
<evidence type="ECO:0000313" key="2">
    <source>
        <dbReference type="EMBL" id="KFI57747.1"/>
    </source>
</evidence>
<feature type="transmembrane region" description="Helical" evidence="1">
    <location>
        <begin position="174"/>
        <end position="198"/>
    </location>
</feature>
<keyword evidence="1" id="KW-1133">Transmembrane helix</keyword>
<dbReference type="NCBIfam" id="NF038065">
    <property type="entry name" value="Pr6Pr"/>
    <property type="match status" value="1"/>
</dbReference>
<feature type="transmembrane region" description="Helical" evidence="1">
    <location>
        <begin position="101"/>
        <end position="117"/>
    </location>
</feature>
<dbReference type="AlphaFoldDB" id="A0A087AG47"/>
<keyword evidence="1" id="KW-0812">Transmembrane</keyword>
<dbReference type="eggNOG" id="ENOG5033ASJ">
    <property type="taxonomic scope" value="Bacteria"/>
</dbReference>
<keyword evidence="3" id="KW-1185">Reference proteome</keyword>
<comment type="caution">
    <text evidence="2">The sequence shown here is derived from an EMBL/GenBank/DDBJ whole genome shotgun (WGS) entry which is preliminary data.</text>
</comment>
<evidence type="ECO:0000256" key="1">
    <source>
        <dbReference type="SAM" id="Phobius"/>
    </source>
</evidence>